<dbReference type="PANTHER" id="PTHR11276:SF29">
    <property type="entry name" value="DNA POLYMERASE TYPE-X FAMILY PROTEIN POL4"/>
    <property type="match status" value="1"/>
</dbReference>
<keyword evidence="6" id="KW-1185">Reference proteome</keyword>
<dbReference type="InterPro" id="IPR028207">
    <property type="entry name" value="DNA_pol_B_palm_palm"/>
</dbReference>
<feature type="compositionally biased region" description="Low complexity" evidence="3">
    <location>
        <begin position="222"/>
        <end position="231"/>
    </location>
</feature>
<feature type="region of interest" description="Disordered" evidence="3">
    <location>
        <begin position="151"/>
        <end position="175"/>
    </location>
</feature>
<proteinExistence type="predicted"/>
<keyword evidence="1" id="KW-0808">Transferase</keyword>
<reference evidence="5" key="1">
    <citation type="submission" date="2021-03" db="EMBL/GenBank/DDBJ databases">
        <authorList>
            <person name="Tagirdzhanova G."/>
        </authorList>
    </citation>
    <scope>NUCLEOTIDE SEQUENCE</scope>
</reference>
<evidence type="ECO:0000313" key="6">
    <source>
        <dbReference type="Proteomes" id="UP000664169"/>
    </source>
</evidence>
<evidence type="ECO:0000256" key="3">
    <source>
        <dbReference type="SAM" id="MobiDB-lite"/>
    </source>
</evidence>
<evidence type="ECO:0000256" key="1">
    <source>
        <dbReference type="ARBA" id="ARBA00022679"/>
    </source>
</evidence>
<dbReference type="Gene3D" id="1.10.150.20">
    <property type="entry name" value="5' to 3' exonuclease, C-terminal subdomain"/>
    <property type="match status" value="1"/>
</dbReference>
<dbReference type="InterPro" id="IPR027421">
    <property type="entry name" value="DNA_pol_lamdba_lyase_dom_sf"/>
</dbReference>
<dbReference type="Proteomes" id="UP000664169">
    <property type="component" value="Unassembled WGS sequence"/>
</dbReference>
<dbReference type="EMBL" id="CAJPDQ010000002">
    <property type="protein sequence ID" value="CAF9904868.1"/>
    <property type="molecule type" value="Genomic_DNA"/>
</dbReference>
<protein>
    <recommendedName>
        <fullName evidence="4">BRCT domain-containing protein</fullName>
    </recommendedName>
</protein>
<dbReference type="SUPFAM" id="SSF81301">
    <property type="entry name" value="Nucleotidyltransferase"/>
    <property type="match status" value="1"/>
</dbReference>
<feature type="domain" description="BRCT" evidence="4">
    <location>
        <begin position="185"/>
        <end position="208"/>
    </location>
</feature>
<feature type="compositionally biased region" description="Polar residues" evidence="3">
    <location>
        <begin position="166"/>
        <end position="175"/>
    </location>
</feature>
<name>A0A8H3I4Y1_9LECA</name>
<dbReference type="Gene3D" id="1.10.150.110">
    <property type="entry name" value="DNA polymerase beta, N-terminal domain-like"/>
    <property type="match status" value="1"/>
</dbReference>
<dbReference type="CDD" id="cd00141">
    <property type="entry name" value="NT_POLXc"/>
    <property type="match status" value="1"/>
</dbReference>
<dbReference type="InterPro" id="IPR043519">
    <property type="entry name" value="NT_sf"/>
</dbReference>
<organism evidence="5 6">
    <name type="scientific">Gomphillus americanus</name>
    <dbReference type="NCBI Taxonomy" id="1940652"/>
    <lineage>
        <taxon>Eukaryota</taxon>
        <taxon>Fungi</taxon>
        <taxon>Dikarya</taxon>
        <taxon>Ascomycota</taxon>
        <taxon>Pezizomycotina</taxon>
        <taxon>Lecanoromycetes</taxon>
        <taxon>OSLEUM clade</taxon>
        <taxon>Ostropomycetidae</taxon>
        <taxon>Ostropales</taxon>
        <taxon>Graphidaceae</taxon>
        <taxon>Gomphilloideae</taxon>
        <taxon>Gomphillus</taxon>
    </lineage>
</organism>
<dbReference type="Pfam" id="PF10391">
    <property type="entry name" value="DNA_pol_lambd_f"/>
    <property type="match status" value="1"/>
</dbReference>
<dbReference type="GO" id="GO:0003677">
    <property type="term" value="F:DNA binding"/>
    <property type="evidence" value="ECO:0007669"/>
    <property type="project" value="InterPro"/>
</dbReference>
<dbReference type="Pfam" id="PF14791">
    <property type="entry name" value="DNA_pol_B_thumb"/>
    <property type="match status" value="1"/>
</dbReference>
<dbReference type="SUPFAM" id="SSF47802">
    <property type="entry name" value="DNA polymerase beta, N-terminal domain-like"/>
    <property type="match status" value="1"/>
</dbReference>
<dbReference type="SUPFAM" id="SSF81585">
    <property type="entry name" value="PsbU/PolX domain-like"/>
    <property type="match status" value="1"/>
</dbReference>
<dbReference type="Pfam" id="PF14716">
    <property type="entry name" value="HHH_8"/>
    <property type="match status" value="1"/>
</dbReference>
<evidence type="ECO:0000259" key="4">
    <source>
        <dbReference type="PROSITE" id="PS50172"/>
    </source>
</evidence>
<sequence>MIAASEPGLIEGDPTSQATTASLNSYIGTEVQILLSLDLSKWPAIYLLPHGLEPEDYRDVVTKLTSMHANIAQLTGQARIILSYASGPARVKHDLISERFVDVDRLEPCLKNNATTPSSPSLSFRVKPSVTESNESHELAMSNQIDSTTVSNGGAAFSVSKPGPSPQDSGESVDSHTWNSDELLVLRLQWFYDSVAANKLLPLNQYVLLKGPWTARDSNILQKTSTQQQNSSKRRKSNLSGEYVSLGHGGEKHARTKSSQTLSKKRVLLSQETTQELEAIDQRPLPEWVQKQIKYSCQRKQTQPSANEGFLTELRLIKRKRLLDEVHNEKVRNSYGKAIASIAAYPHPFLHPSEVERLPRCGEKFGRLFRQFRETGSLEEADEMRNDPKLQTLALFWNIHGVGAYAAKNLYEKGYRTIDGLRYKVWPQLGELFEDDPVEGNRLDHLENPGLDREQQQGLKYYYDFLEPISREEVEQIAAIIEQHLKAITDDRAQVMLVGSYRKGKPTSGDVDIIVSHPEAFQTANLIDRLYDSLSDEGWIRAKLKISLAHTHRDQKPILHSHKSTASFAALDIALLVWQDKTWPSKEKDLLEDPDARNPATCRRVDIIVSPWKSVGCAVLGWSGGITFERDLREYAKKVLDLKFNSSGVLDRQTGKWIDIERYDDPATRAETIVEAERRVIEGLGLECYDPKERLTD</sequence>
<evidence type="ECO:0000313" key="5">
    <source>
        <dbReference type="EMBL" id="CAF9904868.1"/>
    </source>
</evidence>
<dbReference type="InterPro" id="IPR022312">
    <property type="entry name" value="DNA_pol_X"/>
</dbReference>
<dbReference type="PANTHER" id="PTHR11276">
    <property type="entry name" value="DNA POLYMERASE TYPE-X FAMILY MEMBER"/>
    <property type="match status" value="1"/>
</dbReference>
<dbReference type="OrthoDB" id="205514at2759"/>
<accession>A0A8H3I4Y1</accession>
<dbReference type="FunFam" id="3.30.210.10:FF:000005">
    <property type="entry name" value="DNA polymerase IV"/>
    <property type="match status" value="1"/>
</dbReference>
<evidence type="ECO:0000256" key="2">
    <source>
        <dbReference type="ARBA" id="ARBA00022695"/>
    </source>
</evidence>
<keyword evidence="2" id="KW-0548">Nucleotidyltransferase</keyword>
<dbReference type="PRINTS" id="PR00869">
    <property type="entry name" value="DNAPOLX"/>
</dbReference>
<gene>
    <name evidence="5" type="ORF">GOMPHAMPRED_002970</name>
</gene>
<dbReference type="InterPro" id="IPR037160">
    <property type="entry name" value="DNA_Pol_thumb_sf"/>
</dbReference>
<dbReference type="Gene3D" id="3.30.210.10">
    <property type="entry name" value="DNA polymerase, thumb domain"/>
    <property type="match status" value="1"/>
</dbReference>
<dbReference type="InterPro" id="IPR018944">
    <property type="entry name" value="DNA_pol_lambd_fingers_domain"/>
</dbReference>
<dbReference type="Gene3D" id="3.30.460.10">
    <property type="entry name" value="Beta Polymerase, domain 2"/>
    <property type="match status" value="1"/>
</dbReference>
<feature type="region of interest" description="Disordered" evidence="3">
    <location>
        <begin position="220"/>
        <end position="263"/>
    </location>
</feature>
<dbReference type="InterPro" id="IPR002054">
    <property type="entry name" value="DNA-dir_DNA_pol_X"/>
</dbReference>
<dbReference type="InterPro" id="IPR029398">
    <property type="entry name" value="PolB_thumb"/>
</dbReference>
<dbReference type="SMART" id="SM00483">
    <property type="entry name" value="POLXc"/>
    <property type="match status" value="1"/>
</dbReference>
<dbReference type="InterPro" id="IPR010996">
    <property type="entry name" value="HHH_MUS81"/>
</dbReference>
<dbReference type="GO" id="GO:0005634">
    <property type="term" value="C:nucleus"/>
    <property type="evidence" value="ECO:0007669"/>
    <property type="project" value="TreeGrafter"/>
</dbReference>
<dbReference type="AlphaFoldDB" id="A0A8H3I4Y1"/>
<comment type="caution">
    <text evidence="5">The sequence shown here is derived from an EMBL/GenBank/DDBJ whole genome shotgun (WGS) entry which is preliminary data.</text>
</comment>
<dbReference type="InterPro" id="IPR001357">
    <property type="entry name" value="BRCT_dom"/>
</dbReference>
<dbReference type="GO" id="GO:0003887">
    <property type="term" value="F:DNA-directed DNA polymerase activity"/>
    <property type="evidence" value="ECO:0007669"/>
    <property type="project" value="InterPro"/>
</dbReference>
<dbReference type="GO" id="GO:0006303">
    <property type="term" value="P:double-strand break repair via nonhomologous end joining"/>
    <property type="evidence" value="ECO:0007669"/>
    <property type="project" value="TreeGrafter"/>
</dbReference>
<dbReference type="PROSITE" id="PS50172">
    <property type="entry name" value="BRCT"/>
    <property type="match status" value="1"/>
</dbReference>
<dbReference type="Pfam" id="PF14792">
    <property type="entry name" value="DNA_pol_B_palm"/>
    <property type="match status" value="1"/>
</dbReference>